<proteinExistence type="predicted"/>
<keyword evidence="2" id="KW-1185">Reference proteome</keyword>
<organism evidence="1 2">
    <name type="scientific">Macroventuria anomochaeta</name>
    <dbReference type="NCBI Taxonomy" id="301207"/>
    <lineage>
        <taxon>Eukaryota</taxon>
        <taxon>Fungi</taxon>
        <taxon>Dikarya</taxon>
        <taxon>Ascomycota</taxon>
        <taxon>Pezizomycotina</taxon>
        <taxon>Dothideomycetes</taxon>
        <taxon>Pleosporomycetidae</taxon>
        <taxon>Pleosporales</taxon>
        <taxon>Pleosporineae</taxon>
        <taxon>Didymellaceae</taxon>
        <taxon>Macroventuria</taxon>
    </lineage>
</organism>
<sequence length="306" mass="33322">MSDAQGPSRPSTPTTTEIVIHHVASPQAPKEPKSRILGYLQPTVYKPEADDMPKAPKTILDALIRAGICKCTTKPKGESTDVKYSAPRKLTVSVVDGKTDRVIHKYVPTRLLMGISARAAEILEAKPWAGKFKIHGKYEPAAMNSVIYAIILSQKMPVNADLTANLLKYEACLRLGIPSTHSSVKPLLTAINTQISTTTITSEVLTFIAYHLGSQDPVFTHMANVLCHQRFKGAVEDVKACGKMVARKPALQKAMVHIDQAHEARREAINASKRNRTKKSEDESGAESLVGATLKNKAAIAEEHEA</sequence>
<protein>
    <submittedName>
        <fullName evidence="1">Uncharacterized protein</fullName>
    </submittedName>
</protein>
<evidence type="ECO:0000313" key="1">
    <source>
        <dbReference type="EMBL" id="KAF2628118.1"/>
    </source>
</evidence>
<accession>A0ACB6S418</accession>
<gene>
    <name evidence="1" type="ORF">BU25DRAFT_490759</name>
</gene>
<name>A0ACB6S418_9PLEO</name>
<dbReference type="EMBL" id="MU006714">
    <property type="protein sequence ID" value="KAF2628118.1"/>
    <property type="molecule type" value="Genomic_DNA"/>
</dbReference>
<dbReference type="Proteomes" id="UP000799754">
    <property type="component" value="Unassembled WGS sequence"/>
</dbReference>
<evidence type="ECO:0000313" key="2">
    <source>
        <dbReference type="Proteomes" id="UP000799754"/>
    </source>
</evidence>
<reference evidence="1" key="1">
    <citation type="journal article" date="2020" name="Stud. Mycol.">
        <title>101 Dothideomycetes genomes: a test case for predicting lifestyles and emergence of pathogens.</title>
        <authorList>
            <person name="Haridas S."/>
            <person name="Albert R."/>
            <person name="Binder M."/>
            <person name="Bloem J."/>
            <person name="Labutti K."/>
            <person name="Salamov A."/>
            <person name="Andreopoulos B."/>
            <person name="Baker S."/>
            <person name="Barry K."/>
            <person name="Bills G."/>
            <person name="Bluhm B."/>
            <person name="Cannon C."/>
            <person name="Castanera R."/>
            <person name="Culley D."/>
            <person name="Daum C."/>
            <person name="Ezra D."/>
            <person name="Gonzalez J."/>
            <person name="Henrissat B."/>
            <person name="Kuo A."/>
            <person name="Liang C."/>
            <person name="Lipzen A."/>
            <person name="Lutzoni F."/>
            <person name="Magnuson J."/>
            <person name="Mondo S."/>
            <person name="Nolan M."/>
            <person name="Ohm R."/>
            <person name="Pangilinan J."/>
            <person name="Park H.-J."/>
            <person name="Ramirez L."/>
            <person name="Alfaro M."/>
            <person name="Sun H."/>
            <person name="Tritt A."/>
            <person name="Yoshinaga Y."/>
            <person name="Zwiers L.-H."/>
            <person name="Turgeon B."/>
            <person name="Goodwin S."/>
            <person name="Spatafora J."/>
            <person name="Crous P."/>
            <person name="Grigoriev I."/>
        </authorList>
    </citation>
    <scope>NUCLEOTIDE SEQUENCE</scope>
    <source>
        <strain evidence="1">CBS 525.71</strain>
    </source>
</reference>
<comment type="caution">
    <text evidence="1">The sequence shown here is derived from an EMBL/GenBank/DDBJ whole genome shotgun (WGS) entry which is preliminary data.</text>
</comment>